<comment type="caution">
    <text evidence="3">The sequence shown here is derived from an EMBL/GenBank/DDBJ whole genome shotgun (WGS) entry which is preliminary data.</text>
</comment>
<dbReference type="Pfam" id="PF14555">
    <property type="entry name" value="UBA_4"/>
    <property type="match status" value="1"/>
</dbReference>
<keyword evidence="4" id="KW-1185">Reference proteome</keyword>
<dbReference type="CDD" id="cd01767">
    <property type="entry name" value="UBX"/>
    <property type="match status" value="1"/>
</dbReference>
<dbReference type="Pfam" id="PF00789">
    <property type="entry name" value="UBX"/>
    <property type="match status" value="1"/>
</dbReference>
<evidence type="ECO:0000313" key="4">
    <source>
        <dbReference type="Proteomes" id="UP000807716"/>
    </source>
</evidence>
<dbReference type="GO" id="GO:0043161">
    <property type="term" value="P:proteasome-mediated ubiquitin-dependent protein catabolic process"/>
    <property type="evidence" value="ECO:0007669"/>
    <property type="project" value="TreeGrafter"/>
</dbReference>
<feature type="compositionally biased region" description="Low complexity" evidence="1">
    <location>
        <begin position="68"/>
        <end position="78"/>
    </location>
</feature>
<evidence type="ECO:0000313" key="3">
    <source>
        <dbReference type="EMBL" id="KAG0262093.1"/>
    </source>
</evidence>
<name>A0A9P6QA14_9FUNG</name>
<evidence type="ECO:0000259" key="2">
    <source>
        <dbReference type="PROSITE" id="PS50033"/>
    </source>
</evidence>
<dbReference type="InterPro" id="IPR029071">
    <property type="entry name" value="Ubiquitin-like_domsf"/>
</dbReference>
<dbReference type="SUPFAM" id="SSF54236">
    <property type="entry name" value="Ubiquitin-like"/>
    <property type="match status" value="1"/>
</dbReference>
<dbReference type="PANTHER" id="PTHR23322">
    <property type="entry name" value="FAS-ASSOCIATED PROTEIN"/>
    <property type="match status" value="1"/>
</dbReference>
<dbReference type="Pfam" id="PF13899">
    <property type="entry name" value="Thioredoxin_7"/>
    <property type="match status" value="1"/>
</dbReference>
<protein>
    <recommendedName>
        <fullName evidence="2">UBX domain-containing protein</fullName>
    </recommendedName>
</protein>
<accession>A0A9P6QA14</accession>
<dbReference type="Gene3D" id="1.10.8.10">
    <property type="entry name" value="DNA helicase RuvA subunit, C-terminal domain"/>
    <property type="match status" value="1"/>
</dbReference>
<dbReference type="SUPFAM" id="SSF46934">
    <property type="entry name" value="UBA-like"/>
    <property type="match status" value="1"/>
</dbReference>
<dbReference type="PROSITE" id="PS50033">
    <property type="entry name" value="UBX"/>
    <property type="match status" value="1"/>
</dbReference>
<feature type="region of interest" description="Disordered" evidence="1">
    <location>
        <begin position="337"/>
        <end position="363"/>
    </location>
</feature>
<dbReference type="Gene3D" id="3.40.30.10">
    <property type="entry name" value="Glutaredoxin"/>
    <property type="match status" value="1"/>
</dbReference>
<dbReference type="InterPro" id="IPR009060">
    <property type="entry name" value="UBA-like_sf"/>
</dbReference>
<feature type="compositionally biased region" description="Basic and acidic residues" evidence="1">
    <location>
        <begin position="89"/>
        <end position="102"/>
    </location>
</feature>
<proteinExistence type="predicted"/>
<dbReference type="GO" id="GO:0005634">
    <property type="term" value="C:nucleus"/>
    <property type="evidence" value="ECO:0007669"/>
    <property type="project" value="TreeGrafter"/>
</dbReference>
<evidence type="ECO:0000256" key="1">
    <source>
        <dbReference type="SAM" id="MobiDB-lite"/>
    </source>
</evidence>
<dbReference type="CDD" id="cd02958">
    <property type="entry name" value="UAS"/>
    <property type="match status" value="1"/>
</dbReference>
<dbReference type="InterPro" id="IPR050730">
    <property type="entry name" value="UBX_domain-protein"/>
</dbReference>
<feature type="domain" description="UBX" evidence="2">
    <location>
        <begin position="400"/>
        <end position="476"/>
    </location>
</feature>
<dbReference type="SMART" id="SM00594">
    <property type="entry name" value="UAS"/>
    <property type="match status" value="1"/>
</dbReference>
<dbReference type="GO" id="GO:0043130">
    <property type="term" value="F:ubiquitin binding"/>
    <property type="evidence" value="ECO:0007669"/>
    <property type="project" value="TreeGrafter"/>
</dbReference>
<dbReference type="SUPFAM" id="SSF52833">
    <property type="entry name" value="Thioredoxin-like"/>
    <property type="match status" value="1"/>
</dbReference>
<dbReference type="InterPro" id="IPR001012">
    <property type="entry name" value="UBX_dom"/>
</dbReference>
<dbReference type="EMBL" id="JAAAJB010000197">
    <property type="protein sequence ID" value="KAG0262093.1"/>
    <property type="molecule type" value="Genomic_DNA"/>
</dbReference>
<feature type="region of interest" description="Disordered" evidence="1">
    <location>
        <begin position="55"/>
        <end position="117"/>
    </location>
</feature>
<dbReference type="Gene3D" id="3.10.20.90">
    <property type="entry name" value="Phosphatidylinositol 3-kinase Catalytic Subunit, Chain A, domain 1"/>
    <property type="match status" value="1"/>
</dbReference>
<gene>
    <name evidence="3" type="ORF">DFQ27_002540</name>
</gene>
<organism evidence="3 4">
    <name type="scientific">Actinomortierella ambigua</name>
    <dbReference type="NCBI Taxonomy" id="1343610"/>
    <lineage>
        <taxon>Eukaryota</taxon>
        <taxon>Fungi</taxon>
        <taxon>Fungi incertae sedis</taxon>
        <taxon>Mucoromycota</taxon>
        <taxon>Mortierellomycotina</taxon>
        <taxon>Mortierellomycetes</taxon>
        <taxon>Mortierellales</taxon>
        <taxon>Mortierellaceae</taxon>
        <taxon>Actinomortierella</taxon>
    </lineage>
</organism>
<dbReference type="Proteomes" id="UP000807716">
    <property type="component" value="Unassembled WGS sequence"/>
</dbReference>
<dbReference type="InterPro" id="IPR006577">
    <property type="entry name" value="UAS"/>
</dbReference>
<sequence>MDIDSENIAQFCTITSAEPDVAVKYLTVCDGDLHRAISLYMESGGDALGVAHLTSETARSSSTHHSRQSSSGGSSSSGHGAGYEDDEELARRLQEQDNRAADQVRAPIAPRHEMLLGDDYDGRSSLFAPNSSRSRAQQSVFLPPDSTSLARDAFRDFAAEAALMSGETSPKTSRLADLFKAPRDIMAKGDFEQSRSLARAETKWLMVNIQEAGVFACQVLNRDLWSNDQVKEIIKVNFVFLQFYADNTEGKKYATFYPIKSFPHIAIIDPRTAERVKVWTHTVDPVDFVSDVTEFLDRHSLTEDSSSKPSEPKKKKITKDISDMTEDEQLQAALAASLGSTSSPDNDVGGSEPSRFEGSAEGTSAIVQANEVEEDTEVAESTPEAVFDSIQPVLHDEPNDPASSTRIAFRLNDGGRIMHRFAKDAKVRVLFEYIKAKVEDARDRPFELVFINKQLIDFVEQTLSEVGLENAQVMMQM</sequence>
<dbReference type="AlphaFoldDB" id="A0A9P6QA14"/>
<dbReference type="OrthoDB" id="270602at2759"/>
<reference evidence="3" key="1">
    <citation type="journal article" date="2020" name="Fungal Divers.">
        <title>Resolving the Mortierellaceae phylogeny through synthesis of multi-gene phylogenetics and phylogenomics.</title>
        <authorList>
            <person name="Vandepol N."/>
            <person name="Liber J."/>
            <person name="Desiro A."/>
            <person name="Na H."/>
            <person name="Kennedy M."/>
            <person name="Barry K."/>
            <person name="Grigoriev I.V."/>
            <person name="Miller A.N."/>
            <person name="O'Donnell K."/>
            <person name="Stajich J.E."/>
            <person name="Bonito G."/>
        </authorList>
    </citation>
    <scope>NUCLEOTIDE SEQUENCE</scope>
    <source>
        <strain evidence="3">BC1065</strain>
    </source>
</reference>
<dbReference type="PANTHER" id="PTHR23322:SF6">
    <property type="entry name" value="UBX DOMAIN-CONTAINING PROTEIN 7"/>
    <property type="match status" value="1"/>
</dbReference>
<dbReference type="InterPro" id="IPR036249">
    <property type="entry name" value="Thioredoxin-like_sf"/>
</dbReference>